<keyword evidence="3" id="KW-1185">Reference proteome</keyword>
<evidence type="ECO:0000313" key="3">
    <source>
        <dbReference type="Proteomes" id="UP001500729"/>
    </source>
</evidence>
<evidence type="ECO:0000259" key="1">
    <source>
        <dbReference type="Pfam" id="PF04149"/>
    </source>
</evidence>
<protein>
    <recommendedName>
        <fullName evidence="1">DUF397 domain-containing protein</fullName>
    </recommendedName>
</protein>
<gene>
    <name evidence="2" type="ORF">GCM10009533_00430</name>
</gene>
<evidence type="ECO:0000313" key="2">
    <source>
        <dbReference type="EMBL" id="GAA0505673.1"/>
    </source>
</evidence>
<comment type="caution">
    <text evidence="2">The sequence shown here is derived from an EMBL/GenBank/DDBJ whole genome shotgun (WGS) entry which is preliminary data.</text>
</comment>
<dbReference type="Pfam" id="PF04149">
    <property type="entry name" value="DUF397"/>
    <property type="match status" value="1"/>
</dbReference>
<dbReference type="EMBL" id="BAAAGS010000001">
    <property type="protein sequence ID" value="GAA0505673.1"/>
    <property type="molecule type" value="Genomic_DNA"/>
</dbReference>
<proteinExistence type="predicted"/>
<sequence length="70" mass="7731">MVMFAVDLSRARWRKSSRSDTGSGGNCVEVAFAATVTAVRDSKEPHGPKLIFTAAQWRQFLTTTQRGDLD</sequence>
<name>A0ABN1BU08_SACER</name>
<feature type="domain" description="DUF397" evidence="1">
    <location>
        <begin position="11"/>
        <end position="63"/>
    </location>
</feature>
<dbReference type="InterPro" id="IPR007278">
    <property type="entry name" value="DUF397"/>
</dbReference>
<dbReference type="Proteomes" id="UP001500729">
    <property type="component" value="Unassembled WGS sequence"/>
</dbReference>
<reference evidence="2 3" key="1">
    <citation type="journal article" date="2019" name="Int. J. Syst. Evol. Microbiol.">
        <title>The Global Catalogue of Microorganisms (GCM) 10K type strain sequencing project: providing services to taxonomists for standard genome sequencing and annotation.</title>
        <authorList>
            <consortium name="The Broad Institute Genomics Platform"/>
            <consortium name="The Broad Institute Genome Sequencing Center for Infectious Disease"/>
            <person name="Wu L."/>
            <person name="Ma J."/>
        </authorList>
    </citation>
    <scope>NUCLEOTIDE SEQUENCE [LARGE SCALE GENOMIC DNA]</scope>
    <source>
        <strain evidence="2 3">JCM 10303</strain>
    </source>
</reference>
<accession>A0ABN1BU08</accession>
<organism evidence="2 3">
    <name type="scientific">Saccharopolyspora erythraea</name>
    <name type="common">Streptomyces erythraeus</name>
    <dbReference type="NCBI Taxonomy" id="1836"/>
    <lineage>
        <taxon>Bacteria</taxon>
        <taxon>Bacillati</taxon>
        <taxon>Actinomycetota</taxon>
        <taxon>Actinomycetes</taxon>
        <taxon>Pseudonocardiales</taxon>
        <taxon>Pseudonocardiaceae</taxon>
        <taxon>Saccharopolyspora</taxon>
    </lineage>
</organism>